<evidence type="ECO:0000313" key="2">
    <source>
        <dbReference type="WBParaSite" id="ACRNAN_scaffold13799.g31434.t1"/>
    </source>
</evidence>
<keyword evidence="1" id="KW-1185">Reference proteome</keyword>
<accession>A0A914CU59</accession>
<protein>
    <submittedName>
        <fullName evidence="2">Uncharacterized protein</fullName>
    </submittedName>
</protein>
<proteinExistence type="predicted"/>
<reference evidence="2" key="1">
    <citation type="submission" date="2022-11" db="UniProtKB">
        <authorList>
            <consortium name="WormBaseParasite"/>
        </authorList>
    </citation>
    <scope>IDENTIFICATION</scope>
</reference>
<organism evidence="1 2">
    <name type="scientific">Acrobeloides nanus</name>
    <dbReference type="NCBI Taxonomy" id="290746"/>
    <lineage>
        <taxon>Eukaryota</taxon>
        <taxon>Metazoa</taxon>
        <taxon>Ecdysozoa</taxon>
        <taxon>Nematoda</taxon>
        <taxon>Chromadorea</taxon>
        <taxon>Rhabditida</taxon>
        <taxon>Tylenchina</taxon>
        <taxon>Cephalobomorpha</taxon>
        <taxon>Cephaloboidea</taxon>
        <taxon>Cephalobidae</taxon>
        <taxon>Acrobeloides</taxon>
    </lineage>
</organism>
<dbReference type="AlphaFoldDB" id="A0A914CU59"/>
<dbReference type="Proteomes" id="UP000887540">
    <property type="component" value="Unplaced"/>
</dbReference>
<evidence type="ECO:0000313" key="1">
    <source>
        <dbReference type="Proteomes" id="UP000887540"/>
    </source>
</evidence>
<sequence>MGFSILSIRYYLTVLLLLSLVTYGLSIRAALFRSGRSAPSDSIYEVNEADNSIRPAFSVLRSENGQMPWLVHPIWSRFIRPMQNPSLPDQSS</sequence>
<name>A0A914CU59_9BILA</name>
<dbReference type="WBParaSite" id="ACRNAN_scaffold13799.g31434.t1">
    <property type="protein sequence ID" value="ACRNAN_scaffold13799.g31434.t1"/>
    <property type="gene ID" value="ACRNAN_scaffold13799.g31434"/>
</dbReference>